<dbReference type="EMBL" id="CP003597">
    <property type="protein sequence ID" value="AFY87082.1"/>
    <property type="molecule type" value="Genomic_DNA"/>
</dbReference>
<reference evidence="2 3" key="1">
    <citation type="submission" date="2012-06" db="EMBL/GenBank/DDBJ databases">
        <title>Finished chromosome of genome of Chroococcidiopsis thermalis PCC 7203.</title>
        <authorList>
            <consortium name="US DOE Joint Genome Institute"/>
            <person name="Gugger M."/>
            <person name="Coursin T."/>
            <person name="Rippka R."/>
            <person name="Tandeau De Marsac N."/>
            <person name="Huntemann M."/>
            <person name="Wei C.-L."/>
            <person name="Han J."/>
            <person name="Detter J.C."/>
            <person name="Han C."/>
            <person name="Tapia R."/>
            <person name="Davenport K."/>
            <person name="Daligault H."/>
            <person name="Erkkila T."/>
            <person name="Gu W."/>
            <person name="Munk A.C.C."/>
            <person name="Teshima H."/>
            <person name="Xu Y."/>
            <person name="Chain P."/>
            <person name="Chen A."/>
            <person name="Krypides N."/>
            <person name="Mavromatis K."/>
            <person name="Markowitz V."/>
            <person name="Szeto E."/>
            <person name="Ivanova N."/>
            <person name="Mikhailova N."/>
            <person name="Ovchinnikova G."/>
            <person name="Pagani I."/>
            <person name="Pati A."/>
            <person name="Goodwin L."/>
            <person name="Peters L."/>
            <person name="Pitluck S."/>
            <person name="Woyke T."/>
            <person name="Kerfeld C."/>
        </authorList>
    </citation>
    <scope>NUCLEOTIDE SEQUENCE [LARGE SCALE GENOMIC DNA]</scope>
    <source>
        <strain evidence="2 3">PCC 7203</strain>
    </source>
</reference>
<accession>K9TW61</accession>
<proteinExistence type="predicted"/>
<gene>
    <name evidence="2" type="ORF">Chro_1558</name>
</gene>
<dbReference type="KEGG" id="cthe:Chro_1558"/>
<name>K9TW61_CHRTP</name>
<dbReference type="Proteomes" id="UP000010384">
    <property type="component" value="Chromosome"/>
</dbReference>
<keyword evidence="3" id="KW-1185">Reference proteome</keyword>
<feature type="transmembrane region" description="Helical" evidence="1">
    <location>
        <begin position="6"/>
        <end position="22"/>
    </location>
</feature>
<organism evidence="2 3">
    <name type="scientific">Chroococcidiopsis thermalis (strain PCC 7203)</name>
    <dbReference type="NCBI Taxonomy" id="251229"/>
    <lineage>
        <taxon>Bacteria</taxon>
        <taxon>Bacillati</taxon>
        <taxon>Cyanobacteriota</taxon>
        <taxon>Cyanophyceae</taxon>
        <taxon>Chroococcidiopsidales</taxon>
        <taxon>Chroococcidiopsidaceae</taxon>
        <taxon>Chroococcidiopsis</taxon>
    </lineage>
</organism>
<evidence type="ECO:0000256" key="1">
    <source>
        <dbReference type="SAM" id="Phobius"/>
    </source>
</evidence>
<dbReference type="InParanoid" id="K9TW61"/>
<dbReference type="RefSeq" id="WP_015153630.1">
    <property type="nucleotide sequence ID" value="NC_019695.1"/>
</dbReference>
<keyword evidence="1" id="KW-0812">Transmembrane</keyword>
<dbReference type="HOGENOM" id="CLU_2768319_0_0_3"/>
<keyword evidence="1" id="KW-1133">Transmembrane helix</keyword>
<dbReference type="OrthoDB" id="427014at2"/>
<keyword evidence="1" id="KW-0472">Membrane</keyword>
<sequence>MLKKQQVAIATILIMFSIIPAYKAKSRMGVNILPGPHTPNLVEKLTRGKFKAEWVDRNWFRRPDLPFNS</sequence>
<evidence type="ECO:0000313" key="2">
    <source>
        <dbReference type="EMBL" id="AFY87082.1"/>
    </source>
</evidence>
<protein>
    <submittedName>
        <fullName evidence="2">Uncharacterized protein</fullName>
    </submittedName>
</protein>
<dbReference type="AlphaFoldDB" id="K9TW61"/>
<evidence type="ECO:0000313" key="3">
    <source>
        <dbReference type="Proteomes" id="UP000010384"/>
    </source>
</evidence>